<name>A0A7S0RRS0_9CHLO</name>
<dbReference type="Pfam" id="PF05890">
    <property type="entry name" value="Ebp2"/>
    <property type="match status" value="1"/>
</dbReference>
<dbReference type="AlphaFoldDB" id="A0A7S0RRS0"/>
<feature type="compositionally biased region" description="Gly residues" evidence="6">
    <location>
        <begin position="242"/>
        <end position="252"/>
    </location>
</feature>
<keyword evidence="5" id="KW-0539">Nucleus</keyword>
<dbReference type="EMBL" id="HBFB01022080">
    <property type="protein sequence ID" value="CAD8685522.1"/>
    <property type="molecule type" value="Transcribed_RNA"/>
</dbReference>
<reference evidence="7" key="1">
    <citation type="submission" date="2021-01" db="EMBL/GenBank/DDBJ databases">
        <authorList>
            <person name="Corre E."/>
            <person name="Pelletier E."/>
            <person name="Niang G."/>
            <person name="Scheremetjew M."/>
            <person name="Finn R."/>
            <person name="Kale V."/>
            <person name="Holt S."/>
            <person name="Cochrane G."/>
            <person name="Meng A."/>
            <person name="Brown T."/>
            <person name="Cohen L."/>
        </authorList>
    </citation>
    <scope>NUCLEOTIDE SEQUENCE</scope>
    <source>
        <strain evidence="7">SAG 11-49</strain>
    </source>
</reference>
<dbReference type="GO" id="GO:0030687">
    <property type="term" value="C:preribosome, large subunit precursor"/>
    <property type="evidence" value="ECO:0007669"/>
    <property type="project" value="TreeGrafter"/>
</dbReference>
<dbReference type="GO" id="GO:0006364">
    <property type="term" value="P:rRNA processing"/>
    <property type="evidence" value="ECO:0007669"/>
    <property type="project" value="TreeGrafter"/>
</dbReference>
<feature type="region of interest" description="Disordered" evidence="6">
    <location>
        <begin position="163"/>
        <end position="353"/>
    </location>
</feature>
<evidence type="ECO:0000256" key="1">
    <source>
        <dbReference type="ARBA" id="ARBA00004604"/>
    </source>
</evidence>
<dbReference type="PANTHER" id="PTHR13028">
    <property type="entry name" value="RRNA PROCESSING PROTEIN EBNA1-BINDING PROTEIN-RELATED"/>
    <property type="match status" value="1"/>
</dbReference>
<feature type="compositionally biased region" description="Basic residues" evidence="6">
    <location>
        <begin position="334"/>
        <end position="353"/>
    </location>
</feature>
<evidence type="ECO:0008006" key="8">
    <source>
        <dbReference type="Google" id="ProtNLM"/>
    </source>
</evidence>
<evidence type="ECO:0000313" key="7">
    <source>
        <dbReference type="EMBL" id="CAD8685522.1"/>
    </source>
</evidence>
<evidence type="ECO:0000256" key="3">
    <source>
        <dbReference type="ARBA" id="ARBA00022517"/>
    </source>
</evidence>
<comment type="subcellular location">
    <subcellularLocation>
        <location evidence="1">Nucleus</location>
        <location evidence="1">Nucleolus</location>
    </subcellularLocation>
</comment>
<comment type="similarity">
    <text evidence="2">Belongs to the EBP2 family.</text>
</comment>
<keyword evidence="3" id="KW-0690">Ribosome biogenesis</keyword>
<gene>
    <name evidence="7" type="ORF">CLEI1391_LOCUS12378</name>
</gene>
<dbReference type="PANTHER" id="PTHR13028:SF0">
    <property type="entry name" value="RRNA-PROCESSING PROTEIN EBP2-RELATED"/>
    <property type="match status" value="1"/>
</dbReference>
<keyword evidence="4" id="KW-0175">Coiled coil</keyword>
<proteinExistence type="inferred from homology"/>
<feature type="compositionally biased region" description="Acidic residues" evidence="6">
    <location>
        <begin position="12"/>
        <end position="44"/>
    </location>
</feature>
<feature type="compositionally biased region" description="Gly residues" evidence="6">
    <location>
        <begin position="320"/>
        <end position="330"/>
    </location>
</feature>
<dbReference type="GO" id="GO:0042273">
    <property type="term" value="P:ribosomal large subunit biogenesis"/>
    <property type="evidence" value="ECO:0007669"/>
    <property type="project" value="TreeGrafter"/>
</dbReference>
<evidence type="ECO:0000256" key="5">
    <source>
        <dbReference type="ARBA" id="ARBA00023242"/>
    </source>
</evidence>
<protein>
    <recommendedName>
        <fullName evidence="8">rRNA-processing protein EBP2</fullName>
    </recommendedName>
</protein>
<feature type="compositionally biased region" description="Basic and acidic residues" evidence="6">
    <location>
        <begin position="61"/>
        <end position="73"/>
    </location>
</feature>
<feature type="compositionally biased region" description="Basic and acidic residues" evidence="6">
    <location>
        <begin position="227"/>
        <end position="236"/>
    </location>
</feature>
<evidence type="ECO:0000256" key="6">
    <source>
        <dbReference type="SAM" id="MobiDB-lite"/>
    </source>
</evidence>
<evidence type="ECO:0000256" key="4">
    <source>
        <dbReference type="ARBA" id="ARBA00023054"/>
    </source>
</evidence>
<evidence type="ECO:0000256" key="2">
    <source>
        <dbReference type="ARBA" id="ARBA00007336"/>
    </source>
</evidence>
<dbReference type="InterPro" id="IPR008610">
    <property type="entry name" value="Ebp2"/>
</dbReference>
<feature type="region of interest" description="Disordered" evidence="6">
    <location>
        <begin position="1"/>
        <end position="73"/>
    </location>
</feature>
<dbReference type="GO" id="GO:0005730">
    <property type="term" value="C:nucleolus"/>
    <property type="evidence" value="ECO:0007669"/>
    <property type="project" value="UniProtKB-SubCell"/>
</dbReference>
<sequence length="353" mass="38616">MGKKSFARPPSDSEDEFDDMDSDFDDEDLPMSSGEGEEEEEEEAAGAGPGSQAGKKKGGSKRPEREPIYDVEAMHEKLEDIGWADEATWEETQAITHDDPKQVEDVDDDISRELSFYNQALSAAQEAIRRFDSAGQPWLRPPDYYAEMVKTDQHMAKVKEQLMHEQASIEQAEERRKARESKQRAKQVQAEKVKERNANKKRQIDEISKLRKQREKSGYAGNVDFDAEIKNIERGGRAGQASAGGRGGPGGKGFRDRGAPPGGSGTPGKKRLMKNAKFGYGGAKRAKKQNDAASAANMDGYRPGKFRDQFGGKGGKGKGGKGPGSKGPGGVKKQPMKRPGKTARAAGKNKKQR</sequence>
<organism evidence="7">
    <name type="scientific">Chlamydomonas leiostraca</name>
    <dbReference type="NCBI Taxonomy" id="1034604"/>
    <lineage>
        <taxon>Eukaryota</taxon>
        <taxon>Viridiplantae</taxon>
        <taxon>Chlorophyta</taxon>
        <taxon>core chlorophytes</taxon>
        <taxon>Chlorophyceae</taxon>
        <taxon>CS clade</taxon>
        <taxon>Chlamydomonadales</taxon>
        <taxon>Chlamydomonadaceae</taxon>
        <taxon>Chlamydomonas</taxon>
    </lineage>
</organism>
<feature type="compositionally biased region" description="Basic and acidic residues" evidence="6">
    <location>
        <begin position="172"/>
        <end position="209"/>
    </location>
</feature>
<accession>A0A7S0RRS0</accession>
<dbReference type="GO" id="GO:0034399">
    <property type="term" value="C:nuclear periphery"/>
    <property type="evidence" value="ECO:0007669"/>
    <property type="project" value="TreeGrafter"/>
</dbReference>